<feature type="transmembrane region" description="Helical" evidence="10">
    <location>
        <begin position="12"/>
        <end position="31"/>
    </location>
</feature>
<comment type="subunit">
    <text evidence="10">Homopentamer.</text>
</comment>
<dbReference type="EMBL" id="JABAFP010000014">
    <property type="protein sequence ID" value="NME42072.1"/>
    <property type="molecule type" value="Genomic_DNA"/>
</dbReference>
<dbReference type="AlphaFoldDB" id="A0A226RQ23"/>
<evidence type="ECO:0000256" key="6">
    <source>
        <dbReference type="ARBA" id="ARBA00022989"/>
    </source>
</evidence>
<comment type="caution">
    <text evidence="12">The sequence shown here is derived from an EMBL/GenBank/DDBJ whole genome shotgun (WGS) entry which is preliminary data.</text>
</comment>
<evidence type="ECO:0000256" key="7">
    <source>
        <dbReference type="ARBA" id="ARBA00023065"/>
    </source>
</evidence>
<name>A0A226RQ23_9LACO</name>
<evidence type="ECO:0000256" key="4">
    <source>
        <dbReference type="ARBA" id="ARBA00022475"/>
    </source>
</evidence>
<keyword evidence="6 10" id="KW-1133">Transmembrane helix</keyword>
<dbReference type="GO" id="GO:0008381">
    <property type="term" value="F:mechanosensitive monoatomic ion channel activity"/>
    <property type="evidence" value="ECO:0007669"/>
    <property type="project" value="UniProtKB-UniRule"/>
</dbReference>
<keyword evidence="8 10" id="KW-0472">Membrane</keyword>
<gene>
    <name evidence="10 11" type="primary">mscL</name>
    <name evidence="12" type="ORF">AYP69_02150</name>
    <name evidence="11" type="ORF">HF863_04735</name>
</gene>
<dbReference type="SUPFAM" id="SSF81330">
    <property type="entry name" value="Gated mechanosensitive channel"/>
    <property type="match status" value="1"/>
</dbReference>
<dbReference type="NCBIfam" id="NF001842">
    <property type="entry name" value="PRK00567.1-3"/>
    <property type="match status" value="1"/>
</dbReference>
<dbReference type="InterPro" id="IPR001185">
    <property type="entry name" value="MS_channel"/>
</dbReference>
<evidence type="ECO:0000256" key="2">
    <source>
        <dbReference type="ARBA" id="ARBA00007254"/>
    </source>
</evidence>
<accession>A0A226RQ23</accession>
<reference evidence="12 13" key="1">
    <citation type="submission" date="2016-03" db="EMBL/GenBank/DDBJ databases">
        <title>Sequencing of Lactobacillus Species from Commercial Turkeys.</title>
        <authorList>
            <person name="Johnson T.J."/>
            <person name="Youmans B.P."/>
            <person name="Case K.A."/>
        </authorList>
    </citation>
    <scope>NUCLEOTIDE SEQUENCE [LARGE SCALE GENOMIC DNA]</scope>
    <source>
        <strain evidence="12 13">UMNLA1</strain>
    </source>
</reference>
<keyword evidence="3 10" id="KW-0813">Transport</keyword>
<dbReference type="HAMAP" id="MF_00115">
    <property type="entry name" value="MscL"/>
    <property type="match status" value="1"/>
</dbReference>
<dbReference type="InterPro" id="IPR019823">
    <property type="entry name" value="Mechanosensitive_channel_CS"/>
</dbReference>
<evidence type="ECO:0000256" key="3">
    <source>
        <dbReference type="ARBA" id="ARBA00022448"/>
    </source>
</evidence>
<evidence type="ECO:0000256" key="5">
    <source>
        <dbReference type="ARBA" id="ARBA00022692"/>
    </source>
</evidence>
<keyword evidence="9 10" id="KW-0407">Ion channel</keyword>
<keyword evidence="4 10" id="KW-1003">Cell membrane</keyword>
<dbReference type="PRINTS" id="PR01264">
    <property type="entry name" value="MECHCHANNEL"/>
</dbReference>
<dbReference type="PROSITE" id="PS01327">
    <property type="entry name" value="MSCL"/>
    <property type="match status" value="1"/>
</dbReference>
<evidence type="ECO:0000256" key="8">
    <source>
        <dbReference type="ARBA" id="ARBA00023136"/>
    </source>
</evidence>
<dbReference type="EMBL" id="LUGO01000029">
    <property type="protein sequence ID" value="OXS41580.1"/>
    <property type="molecule type" value="Genomic_DNA"/>
</dbReference>
<comment type="similarity">
    <text evidence="2 10">Belongs to the MscL family.</text>
</comment>
<evidence type="ECO:0000256" key="10">
    <source>
        <dbReference type="HAMAP-Rule" id="MF_00115"/>
    </source>
</evidence>
<protein>
    <recommendedName>
        <fullName evidence="10">Large-conductance mechanosensitive channel</fullName>
    </recommendedName>
</protein>
<dbReference type="NCBIfam" id="TIGR00220">
    <property type="entry name" value="mscL"/>
    <property type="match status" value="1"/>
</dbReference>
<comment type="subcellular location">
    <subcellularLocation>
        <location evidence="1 10">Cell membrane</location>
        <topology evidence="1 10">Multi-pass membrane protein</topology>
    </subcellularLocation>
</comment>
<evidence type="ECO:0000313" key="14">
    <source>
        <dbReference type="Proteomes" id="UP000563853"/>
    </source>
</evidence>
<dbReference type="Proteomes" id="UP000563853">
    <property type="component" value="Unassembled WGS sequence"/>
</dbReference>
<evidence type="ECO:0000256" key="9">
    <source>
        <dbReference type="ARBA" id="ARBA00023303"/>
    </source>
</evidence>
<keyword evidence="5 10" id="KW-0812">Transmembrane</keyword>
<dbReference type="InterPro" id="IPR037673">
    <property type="entry name" value="MSC/AndL"/>
</dbReference>
<dbReference type="Pfam" id="PF01741">
    <property type="entry name" value="MscL"/>
    <property type="match status" value="1"/>
</dbReference>
<feature type="transmembrane region" description="Helical" evidence="10">
    <location>
        <begin position="69"/>
        <end position="87"/>
    </location>
</feature>
<dbReference type="Proteomes" id="UP000215261">
    <property type="component" value="Unassembled WGS sequence"/>
</dbReference>
<dbReference type="Gene3D" id="1.10.1200.120">
    <property type="entry name" value="Large-conductance mechanosensitive channel, MscL, domain 1"/>
    <property type="match status" value="1"/>
</dbReference>
<dbReference type="RefSeq" id="WP_089144403.1">
    <property type="nucleotide sequence ID" value="NZ_BLAO01000032.1"/>
</dbReference>
<organism evidence="12 13">
    <name type="scientific">Ligilactobacillus agilis</name>
    <dbReference type="NCBI Taxonomy" id="1601"/>
    <lineage>
        <taxon>Bacteria</taxon>
        <taxon>Bacillati</taxon>
        <taxon>Bacillota</taxon>
        <taxon>Bacilli</taxon>
        <taxon>Lactobacillales</taxon>
        <taxon>Lactobacillaceae</taxon>
        <taxon>Ligilactobacillus</taxon>
    </lineage>
</organism>
<evidence type="ECO:0000313" key="12">
    <source>
        <dbReference type="EMBL" id="OXS41580.1"/>
    </source>
</evidence>
<reference evidence="11 14" key="2">
    <citation type="submission" date="2020-04" db="EMBL/GenBank/DDBJ databases">
        <authorList>
            <person name="Hitch T.C.A."/>
            <person name="Wylensek D."/>
            <person name="Clavel T."/>
        </authorList>
    </citation>
    <scope>NUCLEOTIDE SEQUENCE [LARGE SCALE GENOMIC DNA]</scope>
    <source>
        <strain evidence="11 14">WCA-389-WT-5H1</strain>
    </source>
</reference>
<comment type="function">
    <text evidence="10">Channel that opens in response to stretch forces in the membrane lipid bilayer. May participate in the regulation of osmotic pressure changes within the cell.</text>
</comment>
<evidence type="ECO:0000313" key="11">
    <source>
        <dbReference type="EMBL" id="NME42072.1"/>
    </source>
</evidence>
<dbReference type="InterPro" id="IPR036019">
    <property type="entry name" value="MscL_channel"/>
</dbReference>
<evidence type="ECO:0000256" key="1">
    <source>
        <dbReference type="ARBA" id="ARBA00004651"/>
    </source>
</evidence>
<keyword evidence="7 10" id="KW-0406">Ion transport</keyword>
<dbReference type="PANTHER" id="PTHR30266:SF2">
    <property type="entry name" value="LARGE-CONDUCTANCE MECHANOSENSITIVE CHANNEL"/>
    <property type="match status" value="1"/>
</dbReference>
<evidence type="ECO:0000313" key="13">
    <source>
        <dbReference type="Proteomes" id="UP000215261"/>
    </source>
</evidence>
<proteinExistence type="inferred from homology"/>
<dbReference type="GO" id="GO:0005886">
    <property type="term" value="C:plasma membrane"/>
    <property type="evidence" value="ECO:0007669"/>
    <property type="project" value="UniProtKB-SubCell"/>
</dbReference>
<dbReference type="PANTHER" id="PTHR30266">
    <property type="entry name" value="MECHANOSENSITIVE CHANNEL MSCL"/>
    <property type="match status" value="1"/>
</dbReference>
<sequence length="122" mass="13319">MLKEFKEFIARGNVLDLAVGVIVGSAFTAIVKALVDYIINPFLGLFLGSIDFSAFVIKVGSASFKVGSFLNAVINFLIIAFVVFLIVKAVNAAMPKKEEEPAEEKVDPQVELLSEIRDLLKK</sequence>